<organism evidence="1 2">
    <name type="scientific">Exidia glandulosa HHB12029</name>
    <dbReference type="NCBI Taxonomy" id="1314781"/>
    <lineage>
        <taxon>Eukaryota</taxon>
        <taxon>Fungi</taxon>
        <taxon>Dikarya</taxon>
        <taxon>Basidiomycota</taxon>
        <taxon>Agaricomycotina</taxon>
        <taxon>Agaricomycetes</taxon>
        <taxon>Auriculariales</taxon>
        <taxon>Exidiaceae</taxon>
        <taxon>Exidia</taxon>
    </lineage>
</organism>
<dbReference type="Gene3D" id="3.80.10.10">
    <property type="entry name" value="Ribonuclease Inhibitor"/>
    <property type="match status" value="1"/>
</dbReference>
<reference evidence="1 2" key="1">
    <citation type="journal article" date="2016" name="Mol. Biol. Evol.">
        <title>Comparative Genomics of Early-Diverging Mushroom-Forming Fungi Provides Insights into the Origins of Lignocellulose Decay Capabilities.</title>
        <authorList>
            <person name="Nagy L.G."/>
            <person name="Riley R."/>
            <person name="Tritt A."/>
            <person name="Adam C."/>
            <person name="Daum C."/>
            <person name="Floudas D."/>
            <person name="Sun H."/>
            <person name="Yadav J.S."/>
            <person name="Pangilinan J."/>
            <person name="Larsson K.H."/>
            <person name="Matsuura K."/>
            <person name="Barry K."/>
            <person name="Labutti K."/>
            <person name="Kuo R."/>
            <person name="Ohm R.A."/>
            <person name="Bhattacharya S.S."/>
            <person name="Shirouzu T."/>
            <person name="Yoshinaga Y."/>
            <person name="Martin F.M."/>
            <person name="Grigoriev I.V."/>
            <person name="Hibbett D.S."/>
        </authorList>
    </citation>
    <scope>NUCLEOTIDE SEQUENCE [LARGE SCALE GENOMIC DNA]</scope>
    <source>
        <strain evidence="1 2">HHB12029</strain>
    </source>
</reference>
<accession>A0A165QE06</accession>
<dbReference type="InParanoid" id="A0A165QE06"/>
<dbReference type="SUPFAM" id="SSF52047">
    <property type="entry name" value="RNI-like"/>
    <property type="match status" value="1"/>
</dbReference>
<evidence type="ECO:0000313" key="2">
    <source>
        <dbReference type="Proteomes" id="UP000077266"/>
    </source>
</evidence>
<dbReference type="Proteomes" id="UP000077266">
    <property type="component" value="Unassembled WGS sequence"/>
</dbReference>
<sequence length="357" mass="40287">MLTIENCISWLWTSVRAQQLSNIVNLSLGFSYDMGSLGDGFGRSMWNVIGYCTSLRYLYLFRSNERGPPICYPEMQTQLQTLNIHRLSSLHIDDSDVHISNLIRWIHVGAAAHSTPGSLKCFKLQCIGGLAPYSASDLTKILATHHPSLEILVLQGVRRLRPIFLKEICDSFPLLRGLSIYQRKGCREEYNESGRCSWDYPVSAYAKALAGTNIRHFESNFPWTSSSFSPRALDRLLAAEAIAGDETTPSPPRLIPARYHKRIVEDDDVYPEEDDDRMADDVAAFVIPFASVCAHLQSFAIRYAGTPVLSCRIARHTGLRVVECIRINTDDEELEVWNPPRNATWSNIPIPELFLQP</sequence>
<proteinExistence type="predicted"/>
<dbReference type="AlphaFoldDB" id="A0A165QE06"/>
<keyword evidence="2" id="KW-1185">Reference proteome</keyword>
<protein>
    <submittedName>
        <fullName evidence="1">Uncharacterized protein</fullName>
    </submittedName>
</protein>
<name>A0A165QE06_EXIGL</name>
<gene>
    <name evidence="1" type="ORF">EXIGLDRAFT_758821</name>
</gene>
<dbReference type="EMBL" id="KV425883">
    <property type="protein sequence ID" value="KZW03471.1"/>
    <property type="molecule type" value="Genomic_DNA"/>
</dbReference>
<evidence type="ECO:0000313" key="1">
    <source>
        <dbReference type="EMBL" id="KZW03471.1"/>
    </source>
</evidence>
<dbReference type="InterPro" id="IPR032675">
    <property type="entry name" value="LRR_dom_sf"/>
</dbReference>